<evidence type="ECO:0000256" key="4">
    <source>
        <dbReference type="ARBA" id="ARBA00022840"/>
    </source>
</evidence>
<evidence type="ECO:0000259" key="6">
    <source>
        <dbReference type="PROSITE" id="PS50011"/>
    </source>
</evidence>
<dbReference type="InterPro" id="IPR011009">
    <property type="entry name" value="Kinase-like_dom_sf"/>
</dbReference>
<evidence type="ECO:0000256" key="2">
    <source>
        <dbReference type="ARBA" id="ARBA00022741"/>
    </source>
</evidence>
<dbReference type="GO" id="GO:0016301">
    <property type="term" value="F:kinase activity"/>
    <property type="evidence" value="ECO:0007669"/>
    <property type="project" value="UniProtKB-KW"/>
</dbReference>
<sequence>MTTGDDIDTRSSPLGPESVTQDGAARTSAASFGPAPARIGRYHVLERLGADGMGVVFAAYDPELDRKVAVKLLRPDRNSGDSQVRLLREAQALARLSHPNVVQVHDAGALDERVFLAMEFIRGVDLRAWLGTARRGEAEVMRVFLAAGRGLAAAHAQGVVHRDFKPENVLVGDDGRVCVADFGLARVEVGSASMGGRGTALALLLTDSGALLGTPAYMAPEQHLGRPSDARSDQFSFCVALWEALFGQRPFAGDTASETAAAVVAGELRSPPADRRLSRHVLEALRRGLQVDPGARFPTVDALLAALARDPARSRRRWLLVPVFAGMMFGTAYFARDDAAEACSGAARELAGVWDADRRAAVTAALAGAADPELPARVLAGLDGRAAAWVTARREACLDHHAGRRSPTLYDAHARCLDRRRQELNRAVDLLVTDHASVDAARLVARLPAVGACTDAGIAEAEAARPDDPLLARAAAALADELSAARTHHHGGDEVAAERMTATVVAKARRLELRPLLAEALLLRGHVLAAVDQLDDAREAMREAVVHALATRRDALAAEALAVQLFLDGQLDARAKALAAAPMARALAERLVAPAAALARLDNNLGTLAFHAGELDEARAYFERATAELARVEDPDRIELANYQANLALSTRDPAAKHDGFTRAIAVLSGALGMDHLETLHLRLRHGLHEADLTQGAAILAAVCPRLRALYPEVHSSCASCFQRLGLTEAELGRDEAALAAFRAVPGCLGAPGNHMQAEHFAVLGARSGAAIAWIEARPAEALALADDALARAEPHQAMWWVALEVAELQVLRGRALVALGRTTDARVTLERAATLIAELSRGHTDALLPVWAERVRSLQAAIAG</sequence>
<dbReference type="PANTHER" id="PTHR43289:SF6">
    <property type="entry name" value="SERINE_THREONINE-PROTEIN KINASE NEKL-3"/>
    <property type="match status" value="1"/>
</dbReference>
<dbReference type="PROSITE" id="PS00108">
    <property type="entry name" value="PROTEIN_KINASE_ST"/>
    <property type="match status" value="1"/>
</dbReference>
<dbReference type="SUPFAM" id="SSF48452">
    <property type="entry name" value="TPR-like"/>
    <property type="match status" value="1"/>
</dbReference>
<dbReference type="InterPro" id="IPR011990">
    <property type="entry name" value="TPR-like_helical_dom_sf"/>
</dbReference>
<protein>
    <submittedName>
        <fullName evidence="7">Serine/threonine-protein kinase</fullName>
    </submittedName>
</protein>
<accession>A0ABS7TU07</accession>
<dbReference type="Pfam" id="PF00069">
    <property type="entry name" value="Pkinase"/>
    <property type="match status" value="1"/>
</dbReference>
<dbReference type="RefSeq" id="WP_224193402.1">
    <property type="nucleotide sequence ID" value="NZ_JAIRAU010000027.1"/>
</dbReference>
<evidence type="ECO:0000256" key="1">
    <source>
        <dbReference type="ARBA" id="ARBA00022679"/>
    </source>
</evidence>
<proteinExistence type="predicted"/>
<feature type="region of interest" description="Disordered" evidence="5">
    <location>
        <begin position="1"/>
        <end position="31"/>
    </location>
</feature>
<dbReference type="Gene3D" id="1.10.510.10">
    <property type="entry name" value="Transferase(Phosphotransferase) domain 1"/>
    <property type="match status" value="1"/>
</dbReference>
<dbReference type="PANTHER" id="PTHR43289">
    <property type="entry name" value="MITOGEN-ACTIVATED PROTEIN KINASE KINASE KINASE 20-RELATED"/>
    <property type="match status" value="1"/>
</dbReference>
<dbReference type="PROSITE" id="PS50011">
    <property type="entry name" value="PROTEIN_KINASE_DOM"/>
    <property type="match status" value="1"/>
</dbReference>
<name>A0ABS7TU07_9BACT</name>
<dbReference type="CDD" id="cd14014">
    <property type="entry name" value="STKc_PknB_like"/>
    <property type="match status" value="1"/>
</dbReference>
<evidence type="ECO:0000256" key="5">
    <source>
        <dbReference type="SAM" id="MobiDB-lite"/>
    </source>
</evidence>
<evidence type="ECO:0000313" key="7">
    <source>
        <dbReference type="EMBL" id="MBZ5711641.1"/>
    </source>
</evidence>
<dbReference type="InterPro" id="IPR008271">
    <property type="entry name" value="Ser/Thr_kinase_AS"/>
</dbReference>
<evidence type="ECO:0000256" key="3">
    <source>
        <dbReference type="ARBA" id="ARBA00022777"/>
    </source>
</evidence>
<dbReference type="SUPFAM" id="SSF56112">
    <property type="entry name" value="Protein kinase-like (PK-like)"/>
    <property type="match status" value="1"/>
</dbReference>
<organism evidence="7 8">
    <name type="scientific">Nannocystis pusilla</name>
    <dbReference type="NCBI Taxonomy" id="889268"/>
    <lineage>
        <taxon>Bacteria</taxon>
        <taxon>Pseudomonadati</taxon>
        <taxon>Myxococcota</taxon>
        <taxon>Polyangia</taxon>
        <taxon>Nannocystales</taxon>
        <taxon>Nannocystaceae</taxon>
        <taxon>Nannocystis</taxon>
    </lineage>
</organism>
<keyword evidence="4" id="KW-0067">ATP-binding</keyword>
<gene>
    <name evidence="7" type="ORF">K7C98_20570</name>
</gene>
<dbReference type="InterPro" id="IPR000719">
    <property type="entry name" value="Prot_kinase_dom"/>
</dbReference>
<keyword evidence="2" id="KW-0547">Nucleotide-binding</keyword>
<keyword evidence="8" id="KW-1185">Reference proteome</keyword>
<dbReference type="Gene3D" id="1.25.40.10">
    <property type="entry name" value="Tetratricopeptide repeat domain"/>
    <property type="match status" value="1"/>
</dbReference>
<dbReference type="Proteomes" id="UP001139031">
    <property type="component" value="Unassembled WGS sequence"/>
</dbReference>
<feature type="domain" description="Protein kinase" evidence="6">
    <location>
        <begin position="42"/>
        <end position="319"/>
    </location>
</feature>
<keyword evidence="1" id="KW-0808">Transferase</keyword>
<evidence type="ECO:0000313" key="8">
    <source>
        <dbReference type="Proteomes" id="UP001139031"/>
    </source>
</evidence>
<reference evidence="7" key="1">
    <citation type="submission" date="2021-08" db="EMBL/GenBank/DDBJ databases">
        <authorList>
            <person name="Stevens D.C."/>
        </authorList>
    </citation>
    <scope>NUCLEOTIDE SEQUENCE</scope>
    <source>
        <strain evidence="7">DSM 53165</strain>
    </source>
</reference>
<dbReference type="Gene3D" id="3.30.200.20">
    <property type="entry name" value="Phosphorylase Kinase, domain 1"/>
    <property type="match status" value="1"/>
</dbReference>
<comment type="caution">
    <text evidence="7">The sequence shown here is derived from an EMBL/GenBank/DDBJ whole genome shotgun (WGS) entry which is preliminary data.</text>
</comment>
<keyword evidence="3 7" id="KW-0418">Kinase</keyword>
<dbReference type="EMBL" id="JAIRAU010000027">
    <property type="protein sequence ID" value="MBZ5711641.1"/>
    <property type="molecule type" value="Genomic_DNA"/>
</dbReference>